<feature type="signal peptide" evidence="10">
    <location>
        <begin position="1"/>
        <end position="29"/>
    </location>
</feature>
<evidence type="ECO:0000256" key="7">
    <source>
        <dbReference type="ARBA" id="ARBA00023180"/>
    </source>
</evidence>
<evidence type="ECO:0000256" key="10">
    <source>
        <dbReference type="SAM" id="SignalP"/>
    </source>
</evidence>
<dbReference type="PANTHER" id="PTHR33044">
    <property type="entry name" value="BIFUNCTIONAL INHIBITOR/LIPID-TRANSFER PROTEIN/SEED STORAGE 2S ALBUMIN SUPERFAMILY PROTEIN-RELATED"/>
    <property type="match status" value="1"/>
</dbReference>
<dbReference type="CDD" id="cd00010">
    <property type="entry name" value="AAI_LTSS"/>
    <property type="match status" value="1"/>
</dbReference>
<evidence type="ECO:0000259" key="11">
    <source>
        <dbReference type="SMART" id="SM00499"/>
    </source>
</evidence>
<dbReference type="InterPro" id="IPR043325">
    <property type="entry name" value="LTSS"/>
</dbReference>
<dbReference type="SMART" id="SM00499">
    <property type="entry name" value="AAI"/>
    <property type="match status" value="1"/>
</dbReference>
<sequence>MVSLYSPASVPIFSLILLLHFSFPPTISSQDPSSSSPTMAQCTSQLLPLVPCAPYVQGSAQFPGQSCCGNLRQLYSQEPHCLCLLLNDTALSSFPINSTLALQLPALCSLQVGISACPGILHPPSSPASQISFGTNTNSTVAASPVVPAPVAPRPSIMGLGIARNKALKLKMGGFSVMLVAITTFMFTVVPC</sequence>
<keyword evidence="9" id="KW-0472">Membrane</keyword>
<dbReference type="Pfam" id="PF14368">
    <property type="entry name" value="LTP_2"/>
    <property type="match status" value="1"/>
</dbReference>
<evidence type="ECO:0000256" key="5">
    <source>
        <dbReference type="ARBA" id="ARBA00022729"/>
    </source>
</evidence>
<evidence type="ECO:0000256" key="1">
    <source>
        <dbReference type="ARBA" id="ARBA00004609"/>
    </source>
</evidence>
<keyword evidence="6" id="KW-1015">Disulfide bond</keyword>
<dbReference type="InterPro" id="IPR036312">
    <property type="entry name" value="Bifun_inhib/LTP/seed_sf"/>
</dbReference>
<keyword evidence="9" id="KW-0812">Transmembrane</keyword>
<accession>A0AAD7M4A3</accession>
<name>A0AAD7M4A3_QUISA</name>
<proteinExistence type="inferred from homology"/>
<evidence type="ECO:0000313" key="12">
    <source>
        <dbReference type="EMBL" id="KAJ7969683.1"/>
    </source>
</evidence>
<keyword evidence="13" id="KW-1185">Reference proteome</keyword>
<dbReference type="Proteomes" id="UP001163823">
    <property type="component" value="Chromosome 4"/>
</dbReference>
<dbReference type="InterPro" id="IPR016140">
    <property type="entry name" value="Bifunc_inhib/LTP/seed_store"/>
</dbReference>
<dbReference type="GO" id="GO:0098552">
    <property type="term" value="C:side of membrane"/>
    <property type="evidence" value="ECO:0007669"/>
    <property type="project" value="UniProtKB-KW"/>
</dbReference>
<comment type="caution">
    <text evidence="12">The sequence shown here is derived from an EMBL/GenBank/DDBJ whole genome shotgun (WGS) entry which is preliminary data.</text>
</comment>
<evidence type="ECO:0000256" key="9">
    <source>
        <dbReference type="SAM" id="Phobius"/>
    </source>
</evidence>
<keyword evidence="5 10" id="KW-0732">Signal</keyword>
<dbReference type="SUPFAM" id="SSF47699">
    <property type="entry name" value="Bifunctional inhibitor/lipid-transfer protein/seed storage 2S albumin"/>
    <property type="match status" value="1"/>
</dbReference>
<keyword evidence="8" id="KW-0449">Lipoprotein</keyword>
<feature type="transmembrane region" description="Helical" evidence="9">
    <location>
        <begin position="172"/>
        <end position="190"/>
    </location>
</feature>
<keyword evidence="7" id="KW-0325">Glycoprotein</keyword>
<comment type="similarity">
    <text evidence="2">Belongs to the plant LTP family.</text>
</comment>
<dbReference type="Gene3D" id="1.10.110.10">
    <property type="entry name" value="Plant lipid-transfer and hydrophobic proteins"/>
    <property type="match status" value="1"/>
</dbReference>
<evidence type="ECO:0000256" key="3">
    <source>
        <dbReference type="ARBA" id="ARBA00022475"/>
    </source>
</evidence>
<evidence type="ECO:0000256" key="2">
    <source>
        <dbReference type="ARBA" id="ARBA00009748"/>
    </source>
</evidence>
<dbReference type="GO" id="GO:0005886">
    <property type="term" value="C:plasma membrane"/>
    <property type="evidence" value="ECO:0007669"/>
    <property type="project" value="UniProtKB-SubCell"/>
</dbReference>
<evidence type="ECO:0000256" key="8">
    <source>
        <dbReference type="ARBA" id="ARBA00023288"/>
    </source>
</evidence>
<keyword evidence="3" id="KW-1003">Cell membrane</keyword>
<keyword evidence="4" id="KW-0336">GPI-anchor</keyword>
<evidence type="ECO:0000256" key="4">
    <source>
        <dbReference type="ARBA" id="ARBA00022622"/>
    </source>
</evidence>
<reference evidence="12" key="1">
    <citation type="journal article" date="2023" name="Science">
        <title>Elucidation of the pathway for biosynthesis of saponin adjuvants from the soapbark tree.</title>
        <authorList>
            <person name="Reed J."/>
            <person name="Orme A."/>
            <person name="El-Demerdash A."/>
            <person name="Owen C."/>
            <person name="Martin L.B.B."/>
            <person name="Misra R.C."/>
            <person name="Kikuchi S."/>
            <person name="Rejzek M."/>
            <person name="Martin A.C."/>
            <person name="Harkess A."/>
            <person name="Leebens-Mack J."/>
            <person name="Louveau T."/>
            <person name="Stephenson M.J."/>
            <person name="Osbourn A."/>
        </authorList>
    </citation>
    <scope>NUCLEOTIDE SEQUENCE</scope>
    <source>
        <strain evidence="12">S10</strain>
    </source>
</reference>
<keyword evidence="9" id="KW-1133">Transmembrane helix</keyword>
<feature type="chain" id="PRO_5042101843" evidence="10">
    <location>
        <begin position="30"/>
        <end position="192"/>
    </location>
</feature>
<dbReference type="EMBL" id="JARAOO010000004">
    <property type="protein sequence ID" value="KAJ7969683.1"/>
    <property type="molecule type" value="Genomic_DNA"/>
</dbReference>
<dbReference type="AlphaFoldDB" id="A0AAD7M4A3"/>
<organism evidence="12 13">
    <name type="scientific">Quillaja saponaria</name>
    <name type="common">Soap bark tree</name>
    <dbReference type="NCBI Taxonomy" id="32244"/>
    <lineage>
        <taxon>Eukaryota</taxon>
        <taxon>Viridiplantae</taxon>
        <taxon>Streptophyta</taxon>
        <taxon>Embryophyta</taxon>
        <taxon>Tracheophyta</taxon>
        <taxon>Spermatophyta</taxon>
        <taxon>Magnoliopsida</taxon>
        <taxon>eudicotyledons</taxon>
        <taxon>Gunneridae</taxon>
        <taxon>Pentapetalae</taxon>
        <taxon>rosids</taxon>
        <taxon>fabids</taxon>
        <taxon>Fabales</taxon>
        <taxon>Quillajaceae</taxon>
        <taxon>Quillaja</taxon>
    </lineage>
</organism>
<evidence type="ECO:0000313" key="13">
    <source>
        <dbReference type="Proteomes" id="UP001163823"/>
    </source>
</evidence>
<protein>
    <submittedName>
        <fullName evidence="12">Protein YLS3-like</fullName>
    </submittedName>
</protein>
<evidence type="ECO:0000256" key="6">
    <source>
        <dbReference type="ARBA" id="ARBA00023157"/>
    </source>
</evidence>
<comment type="subcellular location">
    <subcellularLocation>
        <location evidence="1">Cell membrane</location>
        <topology evidence="1">Lipid-anchor</topology>
        <topology evidence="1">GPI-anchor</topology>
    </subcellularLocation>
</comment>
<feature type="domain" description="Bifunctional inhibitor/plant lipid transfer protein/seed storage helical" evidence="11">
    <location>
        <begin position="42"/>
        <end position="117"/>
    </location>
</feature>
<gene>
    <name evidence="12" type="ORF">O6P43_007993</name>
</gene>